<organism evidence="8 9">
    <name type="scientific">Sphingobacterium oryzagri</name>
    <dbReference type="NCBI Taxonomy" id="3025669"/>
    <lineage>
        <taxon>Bacteria</taxon>
        <taxon>Pseudomonadati</taxon>
        <taxon>Bacteroidota</taxon>
        <taxon>Sphingobacteriia</taxon>
        <taxon>Sphingobacteriales</taxon>
        <taxon>Sphingobacteriaceae</taxon>
        <taxon>Sphingobacterium</taxon>
    </lineage>
</organism>
<evidence type="ECO:0000259" key="7">
    <source>
        <dbReference type="Pfam" id="PF08244"/>
    </source>
</evidence>
<reference evidence="8 9" key="1">
    <citation type="submission" date="2023-02" db="EMBL/GenBank/DDBJ databases">
        <title>Genome sequence of Sphingobacterium sp. KACC 22765.</title>
        <authorList>
            <person name="Kim S."/>
            <person name="Heo J."/>
            <person name="Kwon S.-W."/>
        </authorList>
    </citation>
    <scope>NUCLEOTIDE SEQUENCE [LARGE SCALE GENOMIC DNA]</scope>
    <source>
        <strain evidence="8 9">KACC 22765</strain>
    </source>
</reference>
<dbReference type="InterPro" id="IPR013189">
    <property type="entry name" value="Glyco_hydro_32_C"/>
</dbReference>
<evidence type="ECO:0000313" key="9">
    <source>
        <dbReference type="Proteomes" id="UP001221558"/>
    </source>
</evidence>
<dbReference type="RefSeq" id="WP_274268963.1">
    <property type="nucleotide sequence ID" value="NZ_CP117880.1"/>
</dbReference>
<dbReference type="GO" id="GO:0016787">
    <property type="term" value="F:hydrolase activity"/>
    <property type="evidence" value="ECO:0007669"/>
    <property type="project" value="UniProtKB-KW"/>
</dbReference>
<feature type="signal peptide" evidence="5">
    <location>
        <begin position="1"/>
        <end position="19"/>
    </location>
</feature>
<feature type="chain" id="PRO_5045111678" evidence="5">
    <location>
        <begin position="20"/>
        <end position="557"/>
    </location>
</feature>
<dbReference type="InterPro" id="IPR013148">
    <property type="entry name" value="Glyco_hydro_32_N"/>
</dbReference>
<comment type="similarity">
    <text evidence="1 4">Belongs to the glycosyl hydrolase 32 family.</text>
</comment>
<evidence type="ECO:0000256" key="1">
    <source>
        <dbReference type="ARBA" id="ARBA00009902"/>
    </source>
</evidence>
<dbReference type="Gene3D" id="2.60.120.560">
    <property type="entry name" value="Exo-inulinase, domain 1"/>
    <property type="match status" value="1"/>
</dbReference>
<evidence type="ECO:0000256" key="5">
    <source>
        <dbReference type="SAM" id="SignalP"/>
    </source>
</evidence>
<dbReference type="PANTHER" id="PTHR42800">
    <property type="entry name" value="EXOINULINASE INUD (AFU_ORTHOLOGUE AFUA_5G00480)"/>
    <property type="match status" value="1"/>
</dbReference>
<dbReference type="InterPro" id="IPR001362">
    <property type="entry name" value="Glyco_hydro_32"/>
</dbReference>
<accession>A0ABY7WNX2</accession>
<keyword evidence="9" id="KW-1185">Reference proteome</keyword>
<gene>
    <name evidence="8" type="ORF">PQ465_07705</name>
</gene>
<dbReference type="Proteomes" id="UP001221558">
    <property type="component" value="Chromosome"/>
</dbReference>
<dbReference type="CDD" id="cd18622">
    <property type="entry name" value="GH32_Inu-like"/>
    <property type="match status" value="1"/>
</dbReference>
<dbReference type="Gene3D" id="2.115.10.20">
    <property type="entry name" value="Glycosyl hydrolase domain, family 43"/>
    <property type="match status" value="1"/>
</dbReference>
<keyword evidence="2 4" id="KW-0378">Hydrolase</keyword>
<dbReference type="Pfam" id="PF08244">
    <property type="entry name" value="Glyco_hydro_32C"/>
    <property type="match status" value="1"/>
</dbReference>
<dbReference type="Pfam" id="PF00251">
    <property type="entry name" value="Glyco_hydro_32N"/>
    <property type="match status" value="1"/>
</dbReference>
<evidence type="ECO:0000313" key="8">
    <source>
        <dbReference type="EMBL" id="WDF70254.1"/>
    </source>
</evidence>
<dbReference type="PANTHER" id="PTHR42800:SF1">
    <property type="entry name" value="EXOINULINASE INUD (AFU_ORTHOLOGUE AFUA_5G00480)"/>
    <property type="match status" value="1"/>
</dbReference>
<evidence type="ECO:0000256" key="4">
    <source>
        <dbReference type="RuleBase" id="RU362110"/>
    </source>
</evidence>
<dbReference type="InterPro" id="IPR023296">
    <property type="entry name" value="Glyco_hydro_beta-prop_sf"/>
</dbReference>
<evidence type="ECO:0000256" key="3">
    <source>
        <dbReference type="ARBA" id="ARBA00023295"/>
    </source>
</evidence>
<dbReference type="SUPFAM" id="SSF75005">
    <property type="entry name" value="Arabinanase/levansucrase/invertase"/>
    <property type="match status" value="1"/>
</dbReference>
<sequence>MKKILIVLCSLFSFFASEAQSTFSTPFKAEKRFLQIPIKNGAANSTITVSVNNEKVRWFTAELAEGKADWFAYLDIAAWKGRELTISVDGYAANGQAFKPVAQADVASNPADYREPRRSQFHFSPRYGWINDPNGLVYYQGEYHLFFQHNPYGVNWGNMHWGHAVSKDLIKWEELGEALYPDDYGTMFSGGAVVDLHNRSGLGTTAHPPMVLYYTAAEKSWMQGLAYSTDGRSFKKLEQPILPKVTDGNRDPKVIWYEPGQHWVMVLYVTEKEEQHSMHFFTSTDMKSWTFTSKLNGGKGGDRYLFECPEFYELPVIGGNTGEKKWVLTGANSQYAIGTFDGKTFHPEEERMFSQQGRDYYAAQTFSNVPGGQRIEIGWWRTHTNQGASSFNQSMSIPMQLSLKKTPRGIRLIRQPIAALASLRTGETSLVNKTLSAQAANPLAAFHAELAELQLQIKPNTAKTIEIKVRGLAIQYQVADEELVIDNVRTHVPLLHGELQFTIYVDRTGIELFANDGEVFMPINHNLDPTNLAYGISCTGGTATLQAGKLYTLQGIW</sequence>
<dbReference type="SUPFAM" id="SSF49899">
    <property type="entry name" value="Concanavalin A-like lectins/glucanases"/>
    <property type="match status" value="1"/>
</dbReference>
<name>A0ABY7WNX2_9SPHI</name>
<dbReference type="SMART" id="SM00640">
    <property type="entry name" value="Glyco_32"/>
    <property type="match status" value="1"/>
</dbReference>
<dbReference type="EMBL" id="CP117880">
    <property type="protein sequence ID" value="WDF70254.1"/>
    <property type="molecule type" value="Genomic_DNA"/>
</dbReference>
<protein>
    <submittedName>
        <fullName evidence="8">Glycoside hydrolase family 32 protein</fullName>
    </submittedName>
</protein>
<dbReference type="PROSITE" id="PS00609">
    <property type="entry name" value="GLYCOSYL_HYDROL_F32"/>
    <property type="match status" value="1"/>
</dbReference>
<evidence type="ECO:0000259" key="6">
    <source>
        <dbReference type="Pfam" id="PF00251"/>
    </source>
</evidence>
<keyword evidence="3 4" id="KW-0326">Glycosidase</keyword>
<feature type="domain" description="Glycosyl hydrolase family 32 C-terminal" evidence="7">
    <location>
        <begin position="420"/>
        <end position="520"/>
    </location>
</feature>
<dbReference type="InterPro" id="IPR018053">
    <property type="entry name" value="Glyco_hydro_32_AS"/>
</dbReference>
<proteinExistence type="inferred from homology"/>
<evidence type="ECO:0000256" key="2">
    <source>
        <dbReference type="ARBA" id="ARBA00022801"/>
    </source>
</evidence>
<dbReference type="InterPro" id="IPR013320">
    <property type="entry name" value="ConA-like_dom_sf"/>
</dbReference>
<keyword evidence="5" id="KW-0732">Signal</keyword>
<feature type="domain" description="Glycosyl hydrolase family 32 N-terminal" evidence="6">
    <location>
        <begin position="122"/>
        <end position="416"/>
    </location>
</feature>